<accession>A0A164WLA2</accession>
<dbReference type="EMBL" id="KV419402">
    <property type="protein sequence ID" value="KZS95146.1"/>
    <property type="molecule type" value="Genomic_DNA"/>
</dbReference>
<evidence type="ECO:0008006" key="3">
    <source>
        <dbReference type="Google" id="ProtNLM"/>
    </source>
</evidence>
<gene>
    <name evidence="1" type="ORF">SISNIDRAFT_408739</name>
</gene>
<evidence type="ECO:0000313" key="1">
    <source>
        <dbReference type="EMBL" id="KZS95146.1"/>
    </source>
</evidence>
<reference evidence="1 2" key="1">
    <citation type="journal article" date="2016" name="Mol. Biol. Evol.">
        <title>Comparative Genomics of Early-Diverging Mushroom-Forming Fungi Provides Insights into the Origins of Lignocellulose Decay Capabilities.</title>
        <authorList>
            <person name="Nagy L.G."/>
            <person name="Riley R."/>
            <person name="Tritt A."/>
            <person name="Adam C."/>
            <person name="Daum C."/>
            <person name="Floudas D."/>
            <person name="Sun H."/>
            <person name="Yadav J.S."/>
            <person name="Pangilinan J."/>
            <person name="Larsson K.H."/>
            <person name="Matsuura K."/>
            <person name="Barry K."/>
            <person name="Labutti K."/>
            <person name="Kuo R."/>
            <person name="Ohm R.A."/>
            <person name="Bhattacharya S.S."/>
            <person name="Shirouzu T."/>
            <person name="Yoshinaga Y."/>
            <person name="Martin F.M."/>
            <person name="Grigoriev I.V."/>
            <person name="Hibbett D.S."/>
        </authorList>
    </citation>
    <scope>NUCLEOTIDE SEQUENCE [LARGE SCALE GENOMIC DNA]</scope>
    <source>
        <strain evidence="1 2">HHB9708</strain>
    </source>
</reference>
<dbReference type="Proteomes" id="UP000076722">
    <property type="component" value="Unassembled WGS sequence"/>
</dbReference>
<name>A0A164WLA2_9AGAM</name>
<protein>
    <recommendedName>
        <fullName evidence="3">DNA/RNA polymerase</fullName>
    </recommendedName>
</protein>
<dbReference type="InterPro" id="IPR043502">
    <property type="entry name" value="DNA/RNA_pol_sf"/>
</dbReference>
<dbReference type="AlphaFoldDB" id="A0A164WLA2"/>
<evidence type="ECO:0000313" key="2">
    <source>
        <dbReference type="Proteomes" id="UP000076722"/>
    </source>
</evidence>
<sequence>MFDLPKPSPISHRDAPTAFASLAVLSERELEKYFPLSSHTDVENPIIKQLSRGVFVSKFYKPVAMKKNPVPGVFPDEFKIVRKFPEDPLLSLPSVPTSDIPPFEPGVRLTLDRWEVIRKDLEKVGFLLPEEIRLVGHILKSNEMGIAWNDEEKGQFREDYFEPVRFPTVPHVPWVEKNMRIPPGLYDKLVAELQRKIDMGVLEPSNSSYRSRWFVVPKKDG</sequence>
<feature type="non-terminal residue" evidence="1">
    <location>
        <position position="221"/>
    </location>
</feature>
<dbReference type="STRING" id="1314777.A0A164WLA2"/>
<proteinExistence type="predicted"/>
<keyword evidence="2" id="KW-1185">Reference proteome</keyword>
<organism evidence="1 2">
    <name type="scientific">Sistotremastrum niveocremeum HHB9708</name>
    <dbReference type="NCBI Taxonomy" id="1314777"/>
    <lineage>
        <taxon>Eukaryota</taxon>
        <taxon>Fungi</taxon>
        <taxon>Dikarya</taxon>
        <taxon>Basidiomycota</taxon>
        <taxon>Agaricomycotina</taxon>
        <taxon>Agaricomycetes</taxon>
        <taxon>Sistotremastrales</taxon>
        <taxon>Sistotremastraceae</taxon>
        <taxon>Sertulicium</taxon>
        <taxon>Sertulicium niveocremeum</taxon>
    </lineage>
</organism>
<dbReference type="Gene3D" id="3.10.10.10">
    <property type="entry name" value="HIV Type 1 Reverse Transcriptase, subunit A, domain 1"/>
    <property type="match status" value="1"/>
</dbReference>
<dbReference type="OrthoDB" id="5599163at2759"/>
<dbReference type="SUPFAM" id="SSF56672">
    <property type="entry name" value="DNA/RNA polymerases"/>
    <property type="match status" value="1"/>
</dbReference>